<reference evidence="2" key="1">
    <citation type="submission" date="2021-10" db="EMBL/GenBank/DDBJ databases">
        <title>Anaerobic single-cell dispensing facilitates the cultivation of human gut bacteria.</title>
        <authorList>
            <person name="Afrizal A."/>
        </authorList>
    </citation>
    <scope>NUCLEOTIDE SEQUENCE</scope>
    <source>
        <strain evidence="2">CLA-AA-H274</strain>
    </source>
</reference>
<evidence type="ECO:0000313" key="2">
    <source>
        <dbReference type="EMBL" id="MCC2164238.1"/>
    </source>
</evidence>
<evidence type="ECO:0000313" key="3">
    <source>
        <dbReference type="Proteomes" id="UP001198962"/>
    </source>
</evidence>
<dbReference type="NCBIfam" id="TIGR04086">
    <property type="entry name" value="TIGR04086_membr"/>
    <property type="match status" value="1"/>
</dbReference>
<dbReference type="Proteomes" id="UP001198962">
    <property type="component" value="Unassembled WGS sequence"/>
</dbReference>
<name>A0AAE3DKN5_9FIRM</name>
<feature type="transmembrane region" description="Helical" evidence="1">
    <location>
        <begin position="12"/>
        <end position="34"/>
    </location>
</feature>
<keyword evidence="1" id="KW-0472">Membrane</keyword>
<feature type="transmembrane region" description="Helical" evidence="1">
    <location>
        <begin position="99"/>
        <end position="120"/>
    </location>
</feature>
<keyword evidence="3" id="KW-1185">Reference proteome</keyword>
<dbReference type="InterPro" id="IPR023804">
    <property type="entry name" value="DUF3792_TM"/>
</dbReference>
<evidence type="ECO:0000256" key="1">
    <source>
        <dbReference type="SAM" id="Phobius"/>
    </source>
</evidence>
<dbReference type="EMBL" id="JAJEPU010000010">
    <property type="protein sequence ID" value="MCC2164238.1"/>
    <property type="molecule type" value="Genomic_DNA"/>
</dbReference>
<protein>
    <submittedName>
        <fullName evidence="2">TIGR04086 family membrane protein</fullName>
    </submittedName>
</protein>
<organism evidence="2 3">
    <name type="scientific">Brotaphodocola catenula</name>
    <dbReference type="NCBI Taxonomy" id="2885361"/>
    <lineage>
        <taxon>Bacteria</taxon>
        <taxon>Bacillati</taxon>
        <taxon>Bacillota</taxon>
        <taxon>Clostridia</taxon>
        <taxon>Lachnospirales</taxon>
        <taxon>Lachnospiraceae</taxon>
        <taxon>Brotaphodocola</taxon>
    </lineage>
</organism>
<feature type="transmembrane region" description="Helical" evidence="1">
    <location>
        <begin position="73"/>
        <end position="93"/>
    </location>
</feature>
<dbReference type="AlphaFoldDB" id="A0AAE3DKN5"/>
<comment type="caution">
    <text evidence="2">The sequence shown here is derived from an EMBL/GenBank/DDBJ whole genome shotgun (WGS) entry which is preliminary data.</text>
</comment>
<gene>
    <name evidence="2" type="ORF">LKD32_04940</name>
</gene>
<proteinExistence type="predicted"/>
<feature type="transmembrane region" description="Helical" evidence="1">
    <location>
        <begin position="46"/>
        <end position="66"/>
    </location>
</feature>
<keyword evidence="1" id="KW-1133">Transmembrane helix</keyword>
<sequence length="121" mass="13171">MSSSRFQPKALLTSLLISYLISGILLLLLSFAVWKMQISEQMTGTLILGVYALSCLVGGFASARLIRSRRFFWGLLTGLLYVLVLVAVSWLFGQEESRYSSRLISIVICCAVSGMIGGIAG</sequence>
<accession>A0AAE3DKN5</accession>
<dbReference type="RefSeq" id="WP_177977077.1">
    <property type="nucleotide sequence ID" value="NZ_JAJEPU010000010.1"/>
</dbReference>
<dbReference type="Pfam" id="PF12670">
    <property type="entry name" value="DUF3792"/>
    <property type="match status" value="1"/>
</dbReference>
<keyword evidence="1" id="KW-0812">Transmembrane</keyword>